<evidence type="ECO:0000256" key="2">
    <source>
        <dbReference type="SAM" id="SignalP"/>
    </source>
</evidence>
<dbReference type="RefSeq" id="WP_088822602.1">
    <property type="nucleotide sequence ID" value="NZ_FZLN01000001.1"/>
</dbReference>
<gene>
    <name evidence="3" type="ORF">SAMN05444584_0484</name>
</gene>
<name>A0A217EEC7_9GAMM</name>
<keyword evidence="4" id="KW-1185">Reference proteome</keyword>
<feature type="compositionally biased region" description="Basic and acidic residues" evidence="1">
    <location>
        <begin position="81"/>
        <end position="94"/>
    </location>
</feature>
<sequence length="183" mass="20100">MKKTSAILLGTIFSLSSVQSFANTGNEGLTDQLKNSFAGQRETSKQEYRILQKSTTDNASNNANSASANNVNVNDIKQNISERGRTAVDNRTESVRQQAKNANDRVEAAKQQGSTQLNNRAESVRQQTQNANGRIESAKQQSQNANNRVEAAKQQLQNANTKQPQSNSVDAWRKQSQSSQNSN</sequence>
<dbReference type="Proteomes" id="UP000243463">
    <property type="component" value="Unassembled WGS sequence"/>
</dbReference>
<feature type="compositionally biased region" description="Polar residues" evidence="1">
    <location>
        <begin position="111"/>
        <end position="147"/>
    </location>
</feature>
<evidence type="ECO:0000313" key="4">
    <source>
        <dbReference type="Proteomes" id="UP000243463"/>
    </source>
</evidence>
<dbReference type="Gene3D" id="1.20.5.340">
    <property type="match status" value="1"/>
</dbReference>
<feature type="compositionally biased region" description="Polar residues" evidence="1">
    <location>
        <begin position="154"/>
        <end position="183"/>
    </location>
</feature>
<feature type="region of interest" description="Disordered" evidence="1">
    <location>
        <begin position="81"/>
        <end position="183"/>
    </location>
</feature>
<feature type="signal peptide" evidence="2">
    <location>
        <begin position="1"/>
        <end position="22"/>
    </location>
</feature>
<dbReference type="EMBL" id="FZLN01000001">
    <property type="protein sequence ID" value="SNQ28560.1"/>
    <property type="molecule type" value="Genomic_DNA"/>
</dbReference>
<proteinExistence type="predicted"/>
<evidence type="ECO:0000256" key="1">
    <source>
        <dbReference type="SAM" id="MobiDB-lite"/>
    </source>
</evidence>
<evidence type="ECO:0000313" key="3">
    <source>
        <dbReference type="EMBL" id="SNQ28560.1"/>
    </source>
</evidence>
<organism evidence="3 4">
    <name type="scientific">Acinetobacter apis</name>
    <dbReference type="NCBI Taxonomy" id="1229165"/>
    <lineage>
        <taxon>Bacteria</taxon>
        <taxon>Pseudomonadati</taxon>
        <taxon>Pseudomonadota</taxon>
        <taxon>Gammaproteobacteria</taxon>
        <taxon>Moraxellales</taxon>
        <taxon>Moraxellaceae</taxon>
        <taxon>Acinetobacter</taxon>
    </lineage>
</organism>
<dbReference type="AlphaFoldDB" id="A0A217EEC7"/>
<keyword evidence="2" id="KW-0732">Signal</keyword>
<protein>
    <submittedName>
        <fullName evidence="3">Uncharacterized protein</fullName>
    </submittedName>
</protein>
<feature type="chain" id="PRO_5011115013" evidence="2">
    <location>
        <begin position="23"/>
        <end position="183"/>
    </location>
</feature>
<accession>A0A217EEC7</accession>
<reference evidence="4" key="1">
    <citation type="submission" date="2017-06" db="EMBL/GenBank/DDBJ databases">
        <authorList>
            <person name="Varghese N."/>
            <person name="Submissions S."/>
        </authorList>
    </citation>
    <scope>NUCLEOTIDE SEQUENCE [LARGE SCALE GENOMIC DNA]</scope>
    <source>
        <strain evidence="4">ANC 5114</strain>
    </source>
</reference>